<keyword evidence="3" id="KW-1185">Reference proteome</keyword>
<dbReference type="Proteomes" id="UP000295711">
    <property type="component" value="Unassembled WGS sequence"/>
</dbReference>
<evidence type="ECO:0000313" key="3">
    <source>
        <dbReference type="Proteomes" id="UP000295711"/>
    </source>
</evidence>
<dbReference type="EMBL" id="SLXA01000002">
    <property type="protein sequence ID" value="TCO85716.1"/>
    <property type="molecule type" value="Genomic_DNA"/>
</dbReference>
<feature type="transmembrane region" description="Helical" evidence="1">
    <location>
        <begin position="12"/>
        <end position="36"/>
    </location>
</feature>
<comment type="caution">
    <text evidence="2">The sequence shown here is derived from an EMBL/GenBank/DDBJ whole genome shotgun (WGS) entry which is preliminary data.</text>
</comment>
<keyword evidence="1" id="KW-0472">Membrane</keyword>
<name>A0A4V2SDX5_9FIRM</name>
<organism evidence="2 3">
    <name type="scientific">Frisingicoccus caecimuris</name>
    <dbReference type="NCBI Taxonomy" id="1796636"/>
    <lineage>
        <taxon>Bacteria</taxon>
        <taxon>Bacillati</taxon>
        <taxon>Bacillota</taxon>
        <taxon>Clostridia</taxon>
        <taxon>Lachnospirales</taxon>
        <taxon>Lachnospiraceae</taxon>
        <taxon>Frisingicoccus</taxon>
    </lineage>
</organism>
<evidence type="ECO:0000313" key="2">
    <source>
        <dbReference type="EMBL" id="TCO85716.1"/>
    </source>
</evidence>
<gene>
    <name evidence="2" type="ORF">EV212_10230</name>
</gene>
<sequence length="161" mass="18450">MKSTRVSKNFKGLCIVYAAVFVASIFLSNFSLFSYADGNWTDTLYEYTNSYWGVQITDAPTERREKWDDSSSYAYNDASNTDIMQVRVYGAFATGQHEDCTYGTPKSLPRGAAYYLPNLVYEYGEGIYSHKPDYTHAFLMFHPVNGLQGMYLHIWWSPDSI</sequence>
<keyword evidence="1" id="KW-1133">Transmembrane helix</keyword>
<reference evidence="2 3" key="1">
    <citation type="submission" date="2019-03" db="EMBL/GenBank/DDBJ databases">
        <title>Genomic Encyclopedia of Type Strains, Phase IV (KMG-IV): sequencing the most valuable type-strain genomes for metagenomic binning, comparative biology and taxonomic classification.</title>
        <authorList>
            <person name="Goeker M."/>
        </authorList>
    </citation>
    <scope>NUCLEOTIDE SEQUENCE [LARGE SCALE GENOMIC DNA]</scope>
    <source>
        <strain evidence="2 3">DSM 28559</strain>
    </source>
</reference>
<dbReference type="AlphaFoldDB" id="A0A4V2SDX5"/>
<evidence type="ECO:0000256" key="1">
    <source>
        <dbReference type="SAM" id="Phobius"/>
    </source>
</evidence>
<keyword evidence="1" id="KW-0812">Transmembrane</keyword>
<dbReference type="RefSeq" id="WP_132088375.1">
    <property type="nucleotide sequence ID" value="NZ_JANKAQ010000001.1"/>
</dbReference>
<dbReference type="Pfam" id="PF10916">
    <property type="entry name" value="DUF2712"/>
    <property type="match status" value="1"/>
</dbReference>
<accession>A0A4V2SDX5</accession>
<protein>
    <submittedName>
        <fullName evidence="2">Uncharacterized protein</fullName>
    </submittedName>
</protein>
<dbReference type="InterPro" id="IPR020208">
    <property type="entry name" value="DUF2712"/>
</dbReference>
<proteinExistence type="predicted"/>